<organism evidence="2 3">
    <name type="scientific">Solirubrobacter ginsenosidimutans</name>
    <dbReference type="NCBI Taxonomy" id="490573"/>
    <lineage>
        <taxon>Bacteria</taxon>
        <taxon>Bacillati</taxon>
        <taxon>Actinomycetota</taxon>
        <taxon>Thermoleophilia</taxon>
        <taxon>Solirubrobacterales</taxon>
        <taxon>Solirubrobacteraceae</taxon>
        <taxon>Solirubrobacter</taxon>
    </lineage>
</organism>
<protein>
    <submittedName>
        <fullName evidence="2">Prolyl oligopeptidase family serine peptidase</fullName>
    </submittedName>
</protein>
<proteinExistence type="predicted"/>
<dbReference type="InterPro" id="IPR001375">
    <property type="entry name" value="Peptidase_S9_cat"/>
</dbReference>
<keyword evidence="3" id="KW-1185">Reference proteome</keyword>
<dbReference type="Gene3D" id="3.40.50.1820">
    <property type="entry name" value="alpha/beta hydrolase"/>
    <property type="match status" value="1"/>
</dbReference>
<evidence type="ECO:0000259" key="1">
    <source>
        <dbReference type="Pfam" id="PF00326"/>
    </source>
</evidence>
<accession>A0A9X3N347</accession>
<dbReference type="AlphaFoldDB" id="A0A9X3N347"/>
<dbReference type="Proteomes" id="UP001149140">
    <property type="component" value="Unassembled WGS sequence"/>
</dbReference>
<dbReference type="InterPro" id="IPR029058">
    <property type="entry name" value="AB_hydrolase_fold"/>
</dbReference>
<evidence type="ECO:0000313" key="2">
    <source>
        <dbReference type="EMBL" id="MDA0163973.1"/>
    </source>
</evidence>
<dbReference type="InterPro" id="IPR050585">
    <property type="entry name" value="Xaa-Pro_dipeptidyl-ppase/CocE"/>
</dbReference>
<dbReference type="Gene3D" id="2.120.10.30">
    <property type="entry name" value="TolB, C-terminal domain"/>
    <property type="match status" value="1"/>
</dbReference>
<evidence type="ECO:0000313" key="3">
    <source>
        <dbReference type="Proteomes" id="UP001149140"/>
    </source>
</evidence>
<dbReference type="GO" id="GO:0008236">
    <property type="term" value="F:serine-type peptidase activity"/>
    <property type="evidence" value="ECO:0007669"/>
    <property type="project" value="InterPro"/>
</dbReference>
<gene>
    <name evidence="2" type="ORF">OM076_27120</name>
</gene>
<dbReference type="RefSeq" id="WP_270043221.1">
    <property type="nucleotide sequence ID" value="NZ_JAPDOD010000029.1"/>
</dbReference>
<dbReference type="PANTHER" id="PTHR43056">
    <property type="entry name" value="PEPTIDASE S9 PROLYL OLIGOPEPTIDASE"/>
    <property type="match status" value="1"/>
</dbReference>
<dbReference type="SUPFAM" id="SSF53474">
    <property type="entry name" value="alpha/beta-Hydrolases"/>
    <property type="match status" value="1"/>
</dbReference>
<comment type="caution">
    <text evidence="2">The sequence shown here is derived from an EMBL/GenBank/DDBJ whole genome shotgun (WGS) entry which is preliminary data.</text>
</comment>
<dbReference type="SUPFAM" id="SSF82171">
    <property type="entry name" value="DPP6 N-terminal domain-like"/>
    <property type="match status" value="1"/>
</dbReference>
<dbReference type="PANTHER" id="PTHR43056:SF5">
    <property type="entry name" value="PEPTIDASE S9 PROLYL OLIGOPEPTIDASE CATALYTIC DOMAIN-CONTAINING PROTEIN"/>
    <property type="match status" value="1"/>
</dbReference>
<dbReference type="InterPro" id="IPR011042">
    <property type="entry name" value="6-blade_b-propeller_TolB-like"/>
</dbReference>
<reference evidence="2" key="1">
    <citation type="submission" date="2022-10" db="EMBL/GenBank/DDBJ databases">
        <title>The WGS of Solirubrobacter ginsenosidimutans DSM 21036.</title>
        <authorList>
            <person name="Jiang Z."/>
        </authorList>
    </citation>
    <scope>NUCLEOTIDE SEQUENCE</scope>
    <source>
        <strain evidence="2">DSM 21036</strain>
    </source>
</reference>
<dbReference type="GO" id="GO:0006508">
    <property type="term" value="P:proteolysis"/>
    <property type="evidence" value="ECO:0007669"/>
    <property type="project" value="InterPro"/>
</dbReference>
<feature type="domain" description="Peptidase S9 prolyl oligopeptidase catalytic" evidence="1">
    <location>
        <begin position="414"/>
        <end position="621"/>
    </location>
</feature>
<dbReference type="Pfam" id="PF00326">
    <property type="entry name" value="Peptidase_S9"/>
    <property type="match status" value="1"/>
</dbReference>
<name>A0A9X3N347_9ACTN</name>
<dbReference type="EMBL" id="JAPDOD010000029">
    <property type="protein sequence ID" value="MDA0163973.1"/>
    <property type="molecule type" value="Genomic_DNA"/>
</dbReference>
<sequence>MEAPYGTWSSPIDGRAVAEDSGWTYSLVKVVGDDVYWSESRPAEDGRDALVRRRGAAAPVDVIPAGFSARTRVHEYGGGAYTVDGDTVYFCNDADQRVYRVDPGGIPQPITPEPDVPFGLRYADLTIVGESVICVRERVARPEHVNELVTFPTDGRVQPRVIAAGHDFYAAPRISPSGAQLAWLTWDHPRMPWEGSELWTAHFRDGALTGERLVAGGPAEAIVQPEWSPDGVLHFSSDRTGWWNLYRGDYEPVTAVEAEVGGPLWVFDESWYAFLPDGRIVCTVFSDGSDRLAVIDAPGALRYLDLEFTRIVDLTTDGTRAIFAGASPTREACVVAADLATGETEILAGETDAGVDPRYVSVPRPLEYPTTGGKTAHALYFPPHNPDHRAPAGELPPLMVRIHGGPTAHVTARLSRELQFFTSRGFAVVDVNYGGSTGYGREYRDRLHGQWGVVDVDDAVNAALALADAGEVDRARMTITGGSAGGWTVLCALAFHPDVFAAGADYYGVSDLLGFVDSTHKFESRYNDWLVGPWPEAEALWRERSPVNFADRIRAPVIILQGLEDAVVPPSQSDVIVAALRANHVPFTYIAFEGEQHGFRKASTLKRAAEAELAFYGQVLGFAPAGGIEPVSIEGAS</sequence>